<dbReference type="Proteomes" id="UP000614287">
    <property type="component" value="Unassembled WGS sequence"/>
</dbReference>
<sequence length="148" mass="15810">MSLSILRFLAALAAGTIFAFGLVLSGMTNPVKVKGFLNAAGLIDEAYFGSWNPSLIFVMCGALLVTLPAFLLLPRMKKPWLDSVFNLPTRTDIDKNLIIGAVLFGLGWGLAGYCPGPALAALLLGGQGVLCFVVMMLLGMWSAKKFLR</sequence>
<keyword evidence="1" id="KW-0812">Transmembrane</keyword>
<feature type="transmembrane region" description="Helical" evidence="1">
    <location>
        <begin position="119"/>
        <end position="141"/>
    </location>
</feature>
<evidence type="ECO:0000313" key="2">
    <source>
        <dbReference type="EMBL" id="GHA68862.1"/>
    </source>
</evidence>
<comment type="caution">
    <text evidence="2">The sequence shown here is derived from an EMBL/GenBank/DDBJ whole genome shotgun (WGS) entry which is preliminary data.</text>
</comment>
<name>A0A8J3CM85_9BURK</name>
<dbReference type="InterPro" id="IPR046513">
    <property type="entry name" value="DUF6691"/>
</dbReference>
<reference evidence="2" key="1">
    <citation type="journal article" date="2014" name="Int. J. Syst. Evol. Microbiol.">
        <title>Complete genome sequence of Corynebacterium casei LMG S-19264T (=DSM 44701T), isolated from a smear-ripened cheese.</title>
        <authorList>
            <consortium name="US DOE Joint Genome Institute (JGI-PGF)"/>
            <person name="Walter F."/>
            <person name="Albersmeier A."/>
            <person name="Kalinowski J."/>
            <person name="Ruckert C."/>
        </authorList>
    </citation>
    <scope>NUCLEOTIDE SEQUENCE</scope>
    <source>
        <strain evidence="2">KCTC 32501</strain>
    </source>
</reference>
<protein>
    <submittedName>
        <fullName evidence="2">Membrane protein</fullName>
    </submittedName>
</protein>
<keyword evidence="1" id="KW-0472">Membrane</keyword>
<gene>
    <name evidence="2" type="ORF">GCM10009007_07050</name>
</gene>
<evidence type="ECO:0000313" key="3">
    <source>
        <dbReference type="Proteomes" id="UP000614287"/>
    </source>
</evidence>
<dbReference type="AlphaFoldDB" id="A0A8J3CM85"/>
<accession>A0A8J3CM85</accession>
<evidence type="ECO:0000256" key="1">
    <source>
        <dbReference type="SAM" id="Phobius"/>
    </source>
</evidence>
<organism evidence="2 3">
    <name type="scientific">Formosimonas limnophila</name>
    <dbReference type="NCBI Taxonomy" id="1384487"/>
    <lineage>
        <taxon>Bacteria</taxon>
        <taxon>Pseudomonadati</taxon>
        <taxon>Pseudomonadota</taxon>
        <taxon>Betaproteobacteria</taxon>
        <taxon>Burkholderiales</taxon>
        <taxon>Burkholderiaceae</taxon>
        <taxon>Formosimonas</taxon>
    </lineage>
</organism>
<dbReference type="EMBL" id="BMZG01000003">
    <property type="protein sequence ID" value="GHA68862.1"/>
    <property type="molecule type" value="Genomic_DNA"/>
</dbReference>
<proteinExistence type="predicted"/>
<reference evidence="2" key="2">
    <citation type="submission" date="2020-09" db="EMBL/GenBank/DDBJ databases">
        <authorList>
            <person name="Sun Q."/>
            <person name="Kim S."/>
        </authorList>
    </citation>
    <scope>NUCLEOTIDE SEQUENCE</scope>
    <source>
        <strain evidence="2">KCTC 32501</strain>
    </source>
</reference>
<keyword evidence="3" id="KW-1185">Reference proteome</keyword>
<keyword evidence="1" id="KW-1133">Transmembrane helix</keyword>
<dbReference type="Pfam" id="PF20398">
    <property type="entry name" value="DUF6691"/>
    <property type="match status" value="1"/>
</dbReference>
<feature type="transmembrane region" description="Helical" evidence="1">
    <location>
        <begin position="93"/>
        <end position="113"/>
    </location>
</feature>
<dbReference type="RefSeq" id="WP_229809701.1">
    <property type="nucleotide sequence ID" value="NZ_BMZG01000003.1"/>
</dbReference>
<feature type="transmembrane region" description="Helical" evidence="1">
    <location>
        <begin position="54"/>
        <end position="73"/>
    </location>
</feature>